<keyword evidence="2" id="KW-1185">Reference proteome</keyword>
<sequence length="85" mass="9581">MKAENLNQKCPVCGCTDKDISRKRDAGHNDEAFYIPHVPQGTVGVIKCSNCGHCFEYCTDEQCLVEIHKLVLGENKDKQDEKKEP</sequence>
<dbReference type="STRING" id="877455.Metbo_2466"/>
<dbReference type="HOGENOM" id="CLU_2662398_0_0_2"/>
<dbReference type="EMBL" id="CP002551">
    <property type="protein sequence ID" value="ADZ10679.1"/>
    <property type="molecule type" value="Genomic_DNA"/>
</dbReference>
<protein>
    <recommendedName>
        <fullName evidence="3">TIGR04165 family Cys-rich peptide</fullName>
    </recommendedName>
</protein>
<evidence type="ECO:0000313" key="1">
    <source>
        <dbReference type="EMBL" id="ADZ10679.1"/>
    </source>
</evidence>
<dbReference type="RefSeq" id="WP_013646030.1">
    <property type="nucleotide sequence ID" value="NC_015216.1"/>
</dbReference>
<dbReference type="OrthoDB" id="280204at2157"/>
<dbReference type="GeneID" id="10278938"/>
<dbReference type="eggNOG" id="arCOG07599">
    <property type="taxonomic scope" value="Archaea"/>
</dbReference>
<dbReference type="InterPro" id="IPR026493">
    <property type="entry name" value="Cys-rich_pep"/>
</dbReference>
<dbReference type="NCBIfam" id="TIGR04165">
    <property type="entry name" value="methano_modCys"/>
    <property type="match status" value="1"/>
</dbReference>
<dbReference type="Proteomes" id="UP000007490">
    <property type="component" value="Chromosome"/>
</dbReference>
<name>F0T745_METLA</name>
<dbReference type="KEGG" id="mel:Metbo_2466"/>
<organism evidence="1 2">
    <name type="scientific">Methanobacterium lacus (strain AL-21)</name>
    <dbReference type="NCBI Taxonomy" id="877455"/>
    <lineage>
        <taxon>Archaea</taxon>
        <taxon>Methanobacteriati</taxon>
        <taxon>Methanobacteriota</taxon>
        <taxon>Methanomada group</taxon>
        <taxon>Methanobacteria</taxon>
        <taxon>Methanobacteriales</taxon>
        <taxon>Methanobacteriaceae</taxon>
        <taxon>Methanobacterium</taxon>
    </lineage>
</organism>
<dbReference type="AlphaFoldDB" id="F0T745"/>
<accession>F0T745</accession>
<evidence type="ECO:0008006" key="3">
    <source>
        <dbReference type="Google" id="ProtNLM"/>
    </source>
</evidence>
<evidence type="ECO:0000313" key="2">
    <source>
        <dbReference type="Proteomes" id="UP000007490"/>
    </source>
</evidence>
<reference evidence="1 2" key="2">
    <citation type="journal article" date="2014" name="Int. J. Syst. Evol. Microbiol.">
        <title>Methanobacterium paludis sp. nov. and a novel strain of Methanobacterium lacus isolated from northern peatlands.</title>
        <authorList>
            <person name="Cadillo-Quiroz H."/>
            <person name="Brauer S.L."/>
            <person name="Goodson N."/>
            <person name="Yavitt J.B."/>
            <person name="Zinder S.H."/>
        </authorList>
    </citation>
    <scope>NUCLEOTIDE SEQUENCE [LARGE SCALE GENOMIC DNA]</scope>
    <source>
        <strain evidence="1 2">AL-21</strain>
    </source>
</reference>
<proteinExistence type="predicted"/>
<reference evidence="2" key="1">
    <citation type="submission" date="2011-02" db="EMBL/GenBank/DDBJ databases">
        <title>Complete sequence of Methanobacterium sp. AL-21.</title>
        <authorList>
            <consortium name="US DOE Joint Genome Institute"/>
            <person name="Lucas S."/>
            <person name="Copeland A."/>
            <person name="Lapidus A."/>
            <person name="Cheng J.-F."/>
            <person name="Goodwin L."/>
            <person name="Pitluck S."/>
            <person name="Chertkov O."/>
            <person name="Detter J.C."/>
            <person name="Han C."/>
            <person name="Tapia R."/>
            <person name="Land M."/>
            <person name="Hauser L."/>
            <person name="Kyrpides N."/>
            <person name="Ivanova N."/>
            <person name="Mikhailova N."/>
            <person name="Pagani I."/>
            <person name="Cadillo-Quiroz H."/>
            <person name="Imachi H."/>
            <person name="Zinder S."/>
            <person name="Liu W."/>
            <person name="Woyke T."/>
        </authorList>
    </citation>
    <scope>NUCLEOTIDE SEQUENCE [LARGE SCALE GENOMIC DNA]</scope>
    <source>
        <strain evidence="2">AL-21</strain>
    </source>
</reference>
<gene>
    <name evidence="1" type="ordered locus">Metbo_2466</name>
</gene>